<reference evidence="1" key="1">
    <citation type="submission" date="2021-02" db="EMBL/GenBank/DDBJ databases">
        <authorList>
            <person name="Nowell W R."/>
        </authorList>
    </citation>
    <scope>NUCLEOTIDE SEQUENCE</scope>
</reference>
<gene>
    <name evidence="1" type="ORF">OXD698_LOCUS11695</name>
</gene>
<proteinExistence type="predicted"/>
<dbReference type="AlphaFoldDB" id="A0A818TUV9"/>
<comment type="caution">
    <text evidence="1">The sequence shown here is derived from an EMBL/GenBank/DDBJ whole genome shotgun (WGS) entry which is preliminary data.</text>
</comment>
<name>A0A818TUV9_9BILA</name>
<organism evidence="1 2">
    <name type="scientific">Adineta steineri</name>
    <dbReference type="NCBI Taxonomy" id="433720"/>
    <lineage>
        <taxon>Eukaryota</taxon>
        <taxon>Metazoa</taxon>
        <taxon>Spiralia</taxon>
        <taxon>Gnathifera</taxon>
        <taxon>Rotifera</taxon>
        <taxon>Eurotatoria</taxon>
        <taxon>Bdelloidea</taxon>
        <taxon>Adinetida</taxon>
        <taxon>Adinetidae</taxon>
        <taxon>Adineta</taxon>
    </lineage>
</organism>
<evidence type="ECO:0000313" key="1">
    <source>
        <dbReference type="EMBL" id="CAF3692375.1"/>
    </source>
</evidence>
<evidence type="ECO:0000313" key="2">
    <source>
        <dbReference type="Proteomes" id="UP000663844"/>
    </source>
</evidence>
<accession>A0A818TUV9</accession>
<dbReference type="Proteomes" id="UP000663844">
    <property type="component" value="Unassembled WGS sequence"/>
</dbReference>
<protein>
    <submittedName>
        <fullName evidence="1">Uncharacterized protein</fullName>
    </submittedName>
</protein>
<sequence length="285" mass="33460">MNQLLTIYAIIYIIFTSVLFQPNDALRQRTYSTGIADIVRKAFKRGLNRFINRQTSYDSDVFRYTQASQRGYGGLFAGESCRLSPVLCSYDEQCCSGRCLCRRWLTMGEERYLIKYQRSLLSEYHRQSNRYYYKLFTDKKTLENYGYFLLRSNPNIFVINEKRSNQIFNFHNVHQSHLQHINKHKIDVELQPKQSIISKSIDTPIITLHTCSTLIATGHGIISKIIPVLHNPEQLNYKTIDDEDISLSKTCRQTSNRIVLRRYMNSKSSNNYLFTTSNKRTQEEL</sequence>
<dbReference type="EMBL" id="CAJOAZ010000660">
    <property type="protein sequence ID" value="CAF3692375.1"/>
    <property type="molecule type" value="Genomic_DNA"/>
</dbReference>